<protein>
    <submittedName>
        <fullName evidence="10">Outer membrane efflux protein</fullName>
    </submittedName>
</protein>
<dbReference type="Proteomes" id="UP000215214">
    <property type="component" value="Chromosome TJEJU"/>
</dbReference>
<evidence type="ECO:0000256" key="8">
    <source>
        <dbReference type="SAM" id="Coils"/>
    </source>
</evidence>
<keyword evidence="11" id="KW-1185">Reference proteome</keyword>
<accession>A0A238UBM5</accession>
<organism evidence="10 11">
    <name type="scientific">Tenacibaculum jejuense</name>
    <dbReference type="NCBI Taxonomy" id="584609"/>
    <lineage>
        <taxon>Bacteria</taxon>
        <taxon>Pseudomonadati</taxon>
        <taxon>Bacteroidota</taxon>
        <taxon>Flavobacteriia</taxon>
        <taxon>Flavobacteriales</taxon>
        <taxon>Flavobacteriaceae</taxon>
        <taxon>Tenacibaculum</taxon>
    </lineage>
</organism>
<keyword evidence="3" id="KW-0813">Transport</keyword>
<keyword evidence="7" id="KW-0998">Cell outer membrane</keyword>
<dbReference type="GO" id="GO:0015288">
    <property type="term" value="F:porin activity"/>
    <property type="evidence" value="ECO:0007669"/>
    <property type="project" value="TreeGrafter"/>
</dbReference>
<dbReference type="Pfam" id="PF02321">
    <property type="entry name" value="OEP"/>
    <property type="match status" value="1"/>
</dbReference>
<evidence type="ECO:0000313" key="11">
    <source>
        <dbReference type="Proteomes" id="UP000215214"/>
    </source>
</evidence>
<dbReference type="KEGG" id="tje:TJEJU_2192"/>
<dbReference type="RefSeq" id="WP_095072009.1">
    <property type="nucleotide sequence ID" value="NZ_LT899436.1"/>
</dbReference>
<dbReference type="Gene3D" id="1.20.1600.10">
    <property type="entry name" value="Outer membrane efflux proteins (OEP)"/>
    <property type="match status" value="1"/>
</dbReference>
<dbReference type="GO" id="GO:1990281">
    <property type="term" value="C:efflux pump complex"/>
    <property type="evidence" value="ECO:0007669"/>
    <property type="project" value="TreeGrafter"/>
</dbReference>
<keyword evidence="5" id="KW-0812">Transmembrane</keyword>
<evidence type="ECO:0000256" key="9">
    <source>
        <dbReference type="SAM" id="SignalP"/>
    </source>
</evidence>
<evidence type="ECO:0000256" key="3">
    <source>
        <dbReference type="ARBA" id="ARBA00022448"/>
    </source>
</evidence>
<keyword evidence="6" id="KW-0472">Membrane</keyword>
<feature type="signal peptide" evidence="9">
    <location>
        <begin position="1"/>
        <end position="18"/>
    </location>
</feature>
<feature type="chain" id="PRO_5012308508" evidence="9">
    <location>
        <begin position="19"/>
        <end position="470"/>
    </location>
</feature>
<reference evidence="10 11" key="1">
    <citation type="submission" date="2017-07" db="EMBL/GenBank/DDBJ databases">
        <authorList>
            <person name="Sun Z.S."/>
            <person name="Albrecht U."/>
            <person name="Echele G."/>
            <person name="Lee C.C."/>
        </authorList>
    </citation>
    <scope>NUCLEOTIDE SEQUENCE [LARGE SCALE GENOMIC DNA]</scope>
    <source>
        <strain evidence="11">type strain: KCTC 22618</strain>
    </source>
</reference>
<dbReference type="InterPro" id="IPR003423">
    <property type="entry name" value="OMP_efflux"/>
</dbReference>
<dbReference type="OrthoDB" id="581172at2"/>
<dbReference type="InterPro" id="IPR051906">
    <property type="entry name" value="TolC-like"/>
</dbReference>
<proteinExistence type="inferred from homology"/>
<keyword evidence="9" id="KW-0732">Signal</keyword>
<dbReference type="EMBL" id="LT899436">
    <property type="protein sequence ID" value="SNR15884.1"/>
    <property type="molecule type" value="Genomic_DNA"/>
</dbReference>
<gene>
    <name evidence="10" type="ORF">TJEJU_2192</name>
</gene>
<evidence type="ECO:0000256" key="7">
    <source>
        <dbReference type="ARBA" id="ARBA00023237"/>
    </source>
</evidence>
<evidence type="ECO:0000256" key="1">
    <source>
        <dbReference type="ARBA" id="ARBA00004442"/>
    </source>
</evidence>
<comment type="subcellular location">
    <subcellularLocation>
        <location evidence="1">Cell outer membrane</location>
    </subcellularLocation>
</comment>
<sequence>MKKLFTFFSVILSLSLYAQTNDILSLSEYIGYVKEFHPIVKQAQLVSTEGEIKLLKARGAFDPKISVDYDRKKFKKTEYFDKLNTTFKIPTWYGVEFKANYEKNTGIFLNPEANVPDQGLYGAGVSVSLARGLLMNNRMATLKQAKLYTKQANAKQKLLVNDILYDAIVTYFEWLKNFETQNTYNDFLSNATNRLDIVKKSFNAGDKPAVDTLEANINFKSRQLDLEKAKLKYLKSKLKLANFLWLENNIPLELEDNITPDLNTLNIIDNALNIENQEVSMLNVNNHLKMKSLNYKKEGLLVNKRLKFNNLLPRIDLEYNFLSPQVRNLSNFDTNNYKGGVNVYIPLFLRKERAELKLAKLKLQDIDFVISASRMDLNNKMRNIENEISSTNRQSQILTNLVVDYDKLVKAEERMFILGEGSLFRINYREVKLIETRLKLIDTKNKFLKSKASLYQMINNQDNDNKKTIQ</sequence>
<dbReference type="GO" id="GO:0015562">
    <property type="term" value="F:efflux transmembrane transporter activity"/>
    <property type="evidence" value="ECO:0007669"/>
    <property type="project" value="InterPro"/>
</dbReference>
<evidence type="ECO:0000256" key="4">
    <source>
        <dbReference type="ARBA" id="ARBA00022452"/>
    </source>
</evidence>
<keyword evidence="4" id="KW-1134">Transmembrane beta strand</keyword>
<evidence type="ECO:0000256" key="2">
    <source>
        <dbReference type="ARBA" id="ARBA00007613"/>
    </source>
</evidence>
<dbReference type="PANTHER" id="PTHR30026">
    <property type="entry name" value="OUTER MEMBRANE PROTEIN TOLC"/>
    <property type="match status" value="1"/>
</dbReference>
<dbReference type="PANTHER" id="PTHR30026:SF20">
    <property type="entry name" value="OUTER MEMBRANE PROTEIN TOLC"/>
    <property type="match status" value="1"/>
</dbReference>
<evidence type="ECO:0000256" key="6">
    <source>
        <dbReference type="ARBA" id="ARBA00023136"/>
    </source>
</evidence>
<evidence type="ECO:0000256" key="5">
    <source>
        <dbReference type="ARBA" id="ARBA00022692"/>
    </source>
</evidence>
<comment type="similarity">
    <text evidence="2">Belongs to the outer membrane factor (OMF) (TC 1.B.17) family.</text>
</comment>
<dbReference type="AlphaFoldDB" id="A0A238UBM5"/>
<keyword evidence="8" id="KW-0175">Coiled coil</keyword>
<evidence type="ECO:0000313" key="10">
    <source>
        <dbReference type="EMBL" id="SNR15884.1"/>
    </source>
</evidence>
<name>A0A238UBM5_9FLAO</name>
<dbReference type="GO" id="GO:0009279">
    <property type="term" value="C:cell outer membrane"/>
    <property type="evidence" value="ECO:0007669"/>
    <property type="project" value="UniProtKB-SubCell"/>
</dbReference>
<dbReference type="SUPFAM" id="SSF56954">
    <property type="entry name" value="Outer membrane efflux proteins (OEP)"/>
    <property type="match status" value="1"/>
</dbReference>
<feature type="coiled-coil region" evidence="8">
    <location>
        <begin position="374"/>
        <end position="401"/>
    </location>
</feature>